<evidence type="ECO:0000313" key="2">
    <source>
        <dbReference type="Proteomes" id="UP000216478"/>
    </source>
</evidence>
<keyword evidence="2" id="KW-1185">Reference proteome</keyword>
<name>A0A256FBU6_9HYPH</name>
<sequence length="55" mass="6119">MANQAWTATGAAPSHGLELLQRYAIAAETLLRTIFCESIDHGCVLFHEHKRNIVL</sequence>
<protein>
    <submittedName>
        <fullName evidence="1">Uncharacterized protein</fullName>
    </submittedName>
</protein>
<dbReference type="AlphaFoldDB" id="A0A256FBU6"/>
<accession>A0A256FBU6</accession>
<gene>
    <name evidence="1" type="ORF">CEV33_1097</name>
</gene>
<comment type="caution">
    <text evidence="1">The sequence shown here is derived from an EMBL/GenBank/DDBJ whole genome shotgun (WGS) entry which is preliminary data.</text>
</comment>
<proteinExistence type="predicted"/>
<dbReference type="Proteomes" id="UP000216478">
    <property type="component" value="Unassembled WGS sequence"/>
</dbReference>
<dbReference type="EMBL" id="NNRL01000159">
    <property type="protein sequence ID" value="OYR12314.1"/>
    <property type="molecule type" value="Genomic_DNA"/>
</dbReference>
<evidence type="ECO:0000313" key="1">
    <source>
        <dbReference type="EMBL" id="OYR12314.1"/>
    </source>
</evidence>
<reference evidence="1 2" key="1">
    <citation type="submission" date="2017-07" db="EMBL/GenBank/DDBJ databases">
        <title>Phylogenetic study on the rhizospheric bacterium Ochrobactrum sp. A44.</title>
        <authorList>
            <person name="Krzyzanowska D.M."/>
            <person name="Ossowicki A."/>
            <person name="Rajewska M."/>
            <person name="Maciag T."/>
            <person name="Kaczynski Z."/>
            <person name="Czerwicka M."/>
            <person name="Jafra S."/>
        </authorList>
    </citation>
    <scope>NUCLEOTIDE SEQUENCE [LARGE SCALE GENOMIC DNA]</scope>
    <source>
        <strain evidence="1 2">OgA9a</strain>
    </source>
</reference>
<organism evidence="1 2">
    <name type="scientific">Brucella grignonensis</name>
    <dbReference type="NCBI Taxonomy" id="94627"/>
    <lineage>
        <taxon>Bacteria</taxon>
        <taxon>Pseudomonadati</taxon>
        <taxon>Pseudomonadota</taxon>
        <taxon>Alphaproteobacteria</taxon>
        <taxon>Hyphomicrobiales</taxon>
        <taxon>Brucellaceae</taxon>
        <taxon>Brucella/Ochrobactrum group</taxon>
        <taxon>Brucella</taxon>
    </lineage>
</organism>